<proteinExistence type="predicted"/>
<evidence type="ECO:0000256" key="1">
    <source>
        <dbReference type="SAM" id="MobiDB-lite"/>
    </source>
</evidence>
<evidence type="ECO:0000313" key="2">
    <source>
        <dbReference type="Proteomes" id="UP000093561"/>
    </source>
</evidence>
<feature type="compositionally biased region" description="Acidic residues" evidence="1">
    <location>
        <begin position="1"/>
        <end position="17"/>
    </location>
</feature>
<sequence length="61" mass="7290">MDEDQLLDYEEEQEEMIDGNKAENGSVTDKKIKFIRPEGRVSHIWKSNLTEDFYAIQNFFF</sequence>
<reference evidence="3" key="3">
    <citation type="submission" date="2024-02" db="UniProtKB">
        <authorList>
            <consortium name="WormBaseParasite"/>
        </authorList>
    </citation>
    <scope>IDENTIFICATION</scope>
    <source>
        <strain evidence="3">pt0022</strain>
    </source>
</reference>
<dbReference type="Proteomes" id="UP000093561">
    <property type="component" value="Unassembled WGS sequence"/>
</dbReference>
<protein>
    <submittedName>
        <fullName evidence="3">Uncharacterized protein</fullName>
    </submittedName>
</protein>
<dbReference type="AlphaFoldDB" id="A0AAF5RY18"/>
<reference evidence="2" key="2">
    <citation type="journal article" date="2016" name="Mol. Ecol.">
        <title>Population genomics of the filarial nematode parasite Wuchereria bancrofti from mosquitoes.</title>
        <authorList>
            <person name="Small S.T."/>
            <person name="Reimer L.J."/>
            <person name="Tisch D.J."/>
            <person name="King C.L."/>
            <person name="Christensen B.M."/>
            <person name="Siba P.M."/>
            <person name="Kazura J.W."/>
            <person name="Serre D."/>
            <person name="Zimmerman P.A."/>
        </authorList>
    </citation>
    <scope>NUCLEOTIDE SEQUENCE</scope>
    <source>
        <strain evidence="2">pt0022</strain>
    </source>
</reference>
<feature type="region of interest" description="Disordered" evidence="1">
    <location>
        <begin position="1"/>
        <end position="23"/>
    </location>
</feature>
<dbReference type="WBParaSite" id="mrna-Wban_10884">
    <property type="protein sequence ID" value="mrna-Wban_10884"/>
    <property type="gene ID" value="Wban_10884"/>
</dbReference>
<name>A0AAF5RY18_WUCBA</name>
<organism evidence="2 3">
    <name type="scientific">Wuchereria bancrofti</name>
    <dbReference type="NCBI Taxonomy" id="6293"/>
    <lineage>
        <taxon>Eukaryota</taxon>
        <taxon>Metazoa</taxon>
        <taxon>Ecdysozoa</taxon>
        <taxon>Nematoda</taxon>
        <taxon>Chromadorea</taxon>
        <taxon>Rhabditida</taxon>
        <taxon>Spirurina</taxon>
        <taxon>Spiruromorpha</taxon>
        <taxon>Filarioidea</taxon>
        <taxon>Onchocercidae</taxon>
        <taxon>Wuchereria</taxon>
    </lineage>
</organism>
<reference evidence="2" key="1">
    <citation type="submission" date="2015-03" db="EMBL/GenBank/DDBJ databases">
        <title>Wuchereria bancrofti Genome Sequencing Papua New Guinea Strain.</title>
        <authorList>
            <person name="Small S.T."/>
            <person name="Serre D."/>
            <person name="Zimmerman P.A."/>
        </authorList>
    </citation>
    <scope>NUCLEOTIDE SEQUENCE [LARGE SCALE GENOMIC DNA]</scope>
    <source>
        <strain evidence="2">pt0022</strain>
    </source>
</reference>
<accession>A0AAF5RY18</accession>
<evidence type="ECO:0000313" key="3">
    <source>
        <dbReference type="WBParaSite" id="mrna-Wban_10884"/>
    </source>
</evidence>